<dbReference type="eggNOG" id="ENOG502Z8CS">
    <property type="taxonomic scope" value="Bacteria"/>
</dbReference>
<proteinExistence type="predicted"/>
<dbReference type="OrthoDB" id="6050435at2"/>
<evidence type="ECO:0000313" key="2">
    <source>
        <dbReference type="Proteomes" id="UP000023268"/>
    </source>
</evidence>
<accession>A0A016XII5</accession>
<comment type="caution">
    <text evidence="1">The sequence shown here is derived from an EMBL/GenBank/DDBJ whole genome shotgun (WGS) entry which is preliminary data.</text>
</comment>
<reference evidence="1 2" key="1">
    <citation type="submission" date="2014-02" db="EMBL/GenBank/DDBJ databases">
        <title>Draft Genome of Hylemonella gracilis isolated from the Niagara River.</title>
        <authorList>
            <person name="Pawlowski D.R."/>
            <person name="Koudelka G.B."/>
        </authorList>
    </citation>
    <scope>NUCLEOTIDE SEQUENCE [LARGE SCALE GENOMIC DNA]</scope>
    <source>
        <strain evidence="1 2">Niagara R</strain>
    </source>
</reference>
<dbReference type="RefSeq" id="WP_051509748.1">
    <property type="nucleotide sequence ID" value="NZ_JEMG01000001.1"/>
</dbReference>
<sequence length="194" mass="20152">MGVSVRACARELGISHTAINKAVAAGRVAKAADGTVEVEAVRQAMNQTADPFRGGQRQAGVAGQVQLGPTVGATQAEGAAGASHQSAPTVSAQGALLTARTLSEQARAEREQIELAKLKGLVAELAPMTQAVHDAMVEARSEVLALPERLTMLVTPETDAAKVYSMIEAEANRICDALQSKLKQMAVLRATVTV</sequence>
<name>A0A016XII5_9BURK</name>
<dbReference type="AlphaFoldDB" id="A0A016XII5"/>
<gene>
    <name evidence="1" type="ORF">AZ34_11915</name>
</gene>
<organism evidence="1 2">
    <name type="scientific">Hylemonella gracilis str. Niagara R</name>
    <dbReference type="NCBI Taxonomy" id="1458275"/>
    <lineage>
        <taxon>Bacteria</taxon>
        <taxon>Pseudomonadati</taxon>
        <taxon>Pseudomonadota</taxon>
        <taxon>Betaproteobacteria</taxon>
        <taxon>Burkholderiales</taxon>
        <taxon>Comamonadaceae</taxon>
        <taxon>Hylemonella</taxon>
    </lineage>
</organism>
<evidence type="ECO:0008006" key="3">
    <source>
        <dbReference type="Google" id="ProtNLM"/>
    </source>
</evidence>
<dbReference type="EMBL" id="JEMG01000001">
    <property type="protein sequence ID" value="EYC51710.1"/>
    <property type="molecule type" value="Genomic_DNA"/>
</dbReference>
<protein>
    <recommendedName>
        <fullName evidence="3">Elements of external origin</fullName>
    </recommendedName>
</protein>
<evidence type="ECO:0000313" key="1">
    <source>
        <dbReference type="EMBL" id="EYC51710.1"/>
    </source>
</evidence>
<dbReference type="STRING" id="1458275.AZ34_11915"/>
<dbReference type="Proteomes" id="UP000023268">
    <property type="component" value="Unassembled WGS sequence"/>
</dbReference>